<gene>
    <name evidence="2" type="ORF">ACFQJ4_07980</name>
</gene>
<name>A0ABD5ZP01_9EURY</name>
<dbReference type="Proteomes" id="UP001596398">
    <property type="component" value="Unassembled WGS sequence"/>
</dbReference>
<evidence type="ECO:0000259" key="1">
    <source>
        <dbReference type="Pfam" id="PF02602"/>
    </source>
</evidence>
<keyword evidence="3" id="KW-1185">Reference proteome</keyword>
<dbReference type="Pfam" id="PF02602">
    <property type="entry name" value="HEM4"/>
    <property type="match status" value="1"/>
</dbReference>
<dbReference type="SUPFAM" id="SSF69618">
    <property type="entry name" value="HemD-like"/>
    <property type="match status" value="1"/>
</dbReference>
<protein>
    <submittedName>
        <fullName evidence="2">Uroporphyrinogen-III synthase</fullName>
        <ecNumber evidence="2">4.2.1.75</ecNumber>
    </submittedName>
</protein>
<reference evidence="2 3" key="1">
    <citation type="journal article" date="2019" name="Int. J. Syst. Evol. Microbiol.">
        <title>The Global Catalogue of Microorganisms (GCM) 10K type strain sequencing project: providing services to taxonomists for standard genome sequencing and annotation.</title>
        <authorList>
            <consortium name="The Broad Institute Genomics Platform"/>
            <consortium name="The Broad Institute Genome Sequencing Center for Infectious Disease"/>
            <person name="Wu L."/>
            <person name="Ma J."/>
        </authorList>
    </citation>
    <scope>NUCLEOTIDE SEQUENCE [LARGE SCALE GENOMIC DNA]</scope>
    <source>
        <strain evidence="2 3">DT85</strain>
    </source>
</reference>
<dbReference type="PANTHER" id="PTHR40082">
    <property type="entry name" value="BLR5956 PROTEIN"/>
    <property type="match status" value="1"/>
</dbReference>
<dbReference type="PANTHER" id="PTHR40082:SF1">
    <property type="entry name" value="BLR5956 PROTEIN"/>
    <property type="match status" value="1"/>
</dbReference>
<dbReference type="Gene3D" id="3.40.50.10090">
    <property type="match status" value="2"/>
</dbReference>
<dbReference type="CDD" id="cd06578">
    <property type="entry name" value="HemD"/>
    <property type="match status" value="1"/>
</dbReference>
<proteinExistence type="predicted"/>
<evidence type="ECO:0000313" key="3">
    <source>
        <dbReference type="Proteomes" id="UP001596398"/>
    </source>
</evidence>
<dbReference type="RefSeq" id="WP_276233380.1">
    <property type="nucleotide sequence ID" value="NZ_CP119802.1"/>
</dbReference>
<dbReference type="AlphaFoldDB" id="A0ABD5ZP01"/>
<sequence>MKPTIAVFRPDDERLADAVALLESLGAVPVGDPMLEVAPTGAAPRGDADYAILTSKTGVELAADAGWNPGDALVCAIGEATAGHLAEHGYPVDLVPEEFSSAGLVAALGDDAAGARVEVARSDHGSDVLLDGLNNAGAYVHETVLYELTRPEGSGESATLAAAGDLDAALFTSSLTVENFLDAAAARGVRDAALAGLDGAVVGCIGAPTRETAEGLGIAVDVVPDEADFGALARAVAARFD</sequence>
<dbReference type="EMBL" id="JBHTAP010000001">
    <property type="protein sequence ID" value="MFC7235249.1"/>
    <property type="molecule type" value="Genomic_DNA"/>
</dbReference>
<accession>A0ABD5ZP01</accession>
<dbReference type="InterPro" id="IPR003754">
    <property type="entry name" value="4pyrrol_synth_uPrphyn_synth"/>
</dbReference>
<dbReference type="GeneID" id="79266939"/>
<organism evidence="2 3">
    <name type="scientific">Halosegnis marinus</name>
    <dbReference type="NCBI Taxonomy" id="3034023"/>
    <lineage>
        <taxon>Archaea</taxon>
        <taxon>Methanobacteriati</taxon>
        <taxon>Methanobacteriota</taxon>
        <taxon>Stenosarchaea group</taxon>
        <taxon>Halobacteria</taxon>
        <taxon>Halobacteriales</taxon>
        <taxon>Natronomonadaceae</taxon>
        <taxon>Halosegnis</taxon>
    </lineage>
</organism>
<feature type="domain" description="Tetrapyrrole biosynthesis uroporphyrinogen III synthase" evidence="1">
    <location>
        <begin position="18"/>
        <end position="233"/>
    </location>
</feature>
<dbReference type="EC" id="4.2.1.75" evidence="2"/>
<keyword evidence="2" id="KW-0456">Lyase</keyword>
<dbReference type="GO" id="GO:0004852">
    <property type="term" value="F:uroporphyrinogen-III synthase activity"/>
    <property type="evidence" value="ECO:0007669"/>
    <property type="project" value="UniProtKB-EC"/>
</dbReference>
<dbReference type="InterPro" id="IPR039793">
    <property type="entry name" value="UROS/Hem4"/>
</dbReference>
<comment type="caution">
    <text evidence="2">The sequence shown here is derived from an EMBL/GenBank/DDBJ whole genome shotgun (WGS) entry which is preliminary data.</text>
</comment>
<dbReference type="GO" id="GO:0006779">
    <property type="term" value="P:porphyrin-containing compound biosynthetic process"/>
    <property type="evidence" value="ECO:0007669"/>
    <property type="project" value="UniProtKB-ARBA"/>
</dbReference>
<dbReference type="InterPro" id="IPR036108">
    <property type="entry name" value="4pyrrol_syn_uPrphyn_synt_sf"/>
</dbReference>
<evidence type="ECO:0000313" key="2">
    <source>
        <dbReference type="EMBL" id="MFC7235249.1"/>
    </source>
</evidence>
<dbReference type="NCBIfam" id="NF004587">
    <property type="entry name" value="PRK05928.2-5"/>
    <property type="match status" value="1"/>
</dbReference>